<feature type="domain" description="Glycosyl transferase family 1" evidence="1">
    <location>
        <begin position="160"/>
        <end position="306"/>
    </location>
</feature>
<keyword evidence="3" id="KW-1185">Reference proteome</keyword>
<dbReference type="SUPFAM" id="SSF53756">
    <property type="entry name" value="UDP-Glycosyltransferase/glycogen phosphorylase"/>
    <property type="match status" value="1"/>
</dbReference>
<dbReference type="PANTHER" id="PTHR12526">
    <property type="entry name" value="GLYCOSYLTRANSFERASE"/>
    <property type="match status" value="1"/>
</dbReference>
<name>A0ABS1WYV2_9GAMM</name>
<comment type="caution">
    <text evidence="2">The sequence shown here is derived from an EMBL/GenBank/DDBJ whole genome shotgun (WGS) entry which is preliminary data.</text>
</comment>
<dbReference type="CDD" id="cd03801">
    <property type="entry name" value="GT4_PimA-like"/>
    <property type="match status" value="1"/>
</dbReference>
<sequence>MKFCFYSTAATFGGGERYLALLIPELRRRGHEVELVTLKHGAPEELRSLQLPVSHSAGPVIRVFNGAGTLFRWGLRPGMQGPSIMVHHSSIGDDQTIAIKRWLRPLLLKLFLLRVDLLVRVCRSSLPDGFTSRPIVTVYNGVAPIEHAQPTPRHAGARFNLAMVGTVNENKNQRAAIDLLARLPDLFHLKIVGDGPAASELKVHAQRLGLDQRITWTGFTRDPARELHDCHALLMLSRNEALPFAALECMALAIPVVCYAVGGLTELVIDGHNGALVPKGNLDEIRARLLQLADDDASRLALARNALTTIRGRFSVDTMTTHFIEAAERTARSGRGPDLLL</sequence>
<accession>A0ABS1WYV2</accession>
<reference evidence="2 3" key="1">
    <citation type="journal article" date="2021" name="Int. J. Syst. Evol. Microbiol.">
        <title>Steroidobacter gossypii sp. nov., isolated from soil of cotton cropping field.</title>
        <authorList>
            <person name="Huang R."/>
            <person name="Yang S."/>
            <person name="Zhen C."/>
            <person name="Liu W."/>
        </authorList>
    </citation>
    <scope>NUCLEOTIDE SEQUENCE [LARGE SCALE GENOMIC DNA]</scope>
    <source>
        <strain evidence="2 3">S1-65</strain>
    </source>
</reference>
<protein>
    <submittedName>
        <fullName evidence="2">Glycosyltransferase family 4 protein</fullName>
    </submittedName>
</protein>
<dbReference type="RefSeq" id="WP_203168276.1">
    <property type="nucleotide sequence ID" value="NZ_JAEVLS010000003.1"/>
</dbReference>
<gene>
    <name evidence="2" type="ORF">JM946_15625</name>
</gene>
<dbReference type="EMBL" id="JAEVLS010000003">
    <property type="protein sequence ID" value="MBM0106164.1"/>
    <property type="molecule type" value="Genomic_DNA"/>
</dbReference>
<organism evidence="2 3">
    <name type="scientific">Steroidobacter gossypii</name>
    <dbReference type="NCBI Taxonomy" id="2805490"/>
    <lineage>
        <taxon>Bacteria</taxon>
        <taxon>Pseudomonadati</taxon>
        <taxon>Pseudomonadota</taxon>
        <taxon>Gammaproteobacteria</taxon>
        <taxon>Steroidobacterales</taxon>
        <taxon>Steroidobacteraceae</taxon>
        <taxon>Steroidobacter</taxon>
    </lineage>
</organism>
<evidence type="ECO:0000313" key="2">
    <source>
        <dbReference type="EMBL" id="MBM0106164.1"/>
    </source>
</evidence>
<dbReference type="InterPro" id="IPR001296">
    <property type="entry name" value="Glyco_trans_1"/>
</dbReference>
<dbReference type="Pfam" id="PF00534">
    <property type="entry name" value="Glycos_transf_1"/>
    <property type="match status" value="1"/>
</dbReference>
<dbReference type="Proteomes" id="UP000661077">
    <property type="component" value="Unassembled WGS sequence"/>
</dbReference>
<proteinExistence type="predicted"/>
<evidence type="ECO:0000259" key="1">
    <source>
        <dbReference type="Pfam" id="PF00534"/>
    </source>
</evidence>
<evidence type="ECO:0000313" key="3">
    <source>
        <dbReference type="Proteomes" id="UP000661077"/>
    </source>
</evidence>
<dbReference type="Gene3D" id="3.40.50.2000">
    <property type="entry name" value="Glycogen Phosphorylase B"/>
    <property type="match status" value="2"/>
</dbReference>